<dbReference type="PANTHER" id="PTHR30337:SF7">
    <property type="entry name" value="PHOSPHOESTERASE"/>
    <property type="match status" value="1"/>
</dbReference>
<dbReference type="PATRIC" id="fig|217031.4.peg.1115"/>
<dbReference type="Gene3D" id="3.60.21.10">
    <property type="match status" value="1"/>
</dbReference>
<reference evidence="3 5" key="2">
    <citation type="submission" date="2015-06" db="EMBL/GenBank/DDBJ databases">
        <title>Genome sequencing project of Bacillus galactosidilyticus PL133.</title>
        <authorList>
            <person name="Gaiero J."/>
            <person name="Nicol R."/>
            <person name="Habash M."/>
        </authorList>
    </citation>
    <scope>NUCLEOTIDE SEQUENCE [LARGE SCALE GENOMIC DNA]</scope>
    <source>
        <strain evidence="3 5">PL133</strain>
    </source>
</reference>
<comment type="caution">
    <text evidence="3">The sequence shown here is derived from an EMBL/GenBank/DDBJ whole genome shotgun (WGS) entry which is preliminary data.</text>
</comment>
<proteinExistence type="predicted"/>
<dbReference type="EMBL" id="LGPB01000030">
    <property type="protein sequence ID" value="KRG16800.1"/>
    <property type="molecule type" value="Genomic_DNA"/>
</dbReference>
<dbReference type="CDD" id="cd00840">
    <property type="entry name" value="MPP_Mre11_N"/>
    <property type="match status" value="1"/>
</dbReference>
<keyword evidence="6" id="KW-1185">Reference proteome</keyword>
<accession>A0A0Q9Y7F2</accession>
<dbReference type="InterPro" id="IPR014576">
    <property type="entry name" value="Pesterase_YhaO"/>
</dbReference>
<dbReference type="InterPro" id="IPR004843">
    <property type="entry name" value="Calcineurin-like_PHP"/>
</dbReference>
<feature type="domain" description="Calcineurin-like phosphoesterase" evidence="2">
    <location>
        <begin position="16"/>
        <end position="214"/>
    </location>
</feature>
<dbReference type="AlphaFoldDB" id="A0A0Q9Y7F2"/>
<keyword evidence="1" id="KW-0378">Hydrolase</keyword>
<dbReference type="InterPro" id="IPR041796">
    <property type="entry name" value="Mre11_N"/>
</dbReference>
<evidence type="ECO:0000256" key="1">
    <source>
        <dbReference type="ARBA" id="ARBA00022801"/>
    </source>
</evidence>
<name>A0A0Q9Y7F2_9BACI</name>
<organism evidence="3 5">
    <name type="scientific">Lederbergia galactosidilytica</name>
    <dbReference type="NCBI Taxonomy" id="217031"/>
    <lineage>
        <taxon>Bacteria</taxon>
        <taxon>Bacillati</taxon>
        <taxon>Bacillota</taxon>
        <taxon>Bacilli</taxon>
        <taxon>Bacillales</taxon>
        <taxon>Bacillaceae</taxon>
        <taxon>Lederbergia</taxon>
    </lineage>
</organism>
<dbReference type="Proteomes" id="UP000077881">
    <property type="component" value="Unassembled WGS sequence"/>
</dbReference>
<dbReference type="PANTHER" id="PTHR30337">
    <property type="entry name" value="COMPONENT OF ATP-DEPENDENT DSDNA EXONUCLEASE"/>
    <property type="match status" value="1"/>
</dbReference>
<evidence type="ECO:0000313" key="6">
    <source>
        <dbReference type="Proteomes" id="UP000077881"/>
    </source>
</evidence>
<evidence type="ECO:0000313" key="3">
    <source>
        <dbReference type="EMBL" id="KRG16800.1"/>
    </source>
</evidence>
<dbReference type="InterPro" id="IPR029052">
    <property type="entry name" value="Metallo-depent_PP-like"/>
</dbReference>
<reference evidence="4 6" key="1">
    <citation type="submission" date="2015-05" db="EMBL/GenBank/DDBJ databases">
        <title>Comparison of genome.</title>
        <authorList>
            <person name="Zheng Z."/>
            <person name="Sun M."/>
        </authorList>
    </citation>
    <scope>NUCLEOTIDE SEQUENCE [LARGE SCALE GENOMIC DNA]</scope>
    <source>
        <strain evidence="4 6">G25-74</strain>
    </source>
</reference>
<dbReference type="STRING" id="217031.ABB05_00050"/>
<gene>
    <name evidence="4" type="ORF">ABB05_00050</name>
    <name evidence="3" type="ORF">ACA29_03370</name>
</gene>
<evidence type="ECO:0000313" key="4">
    <source>
        <dbReference type="EMBL" id="OAK75877.1"/>
    </source>
</evidence>
<dbReference type="PIRSF" id="PIRSF033091">
    <property type="entry name" value="Pesterase_YhaO"/>
    <property type="match status" value="1"/>
</dbReference>
<dbReference type="SUPFAM" id="SSF56300">
    <property type="entry name" value="Metallo-dependent phosphatases"/>
    <property type="match status" value="1"/>
</dbReference>
<protein>
    <recommendedName>
        <fullName evidence="2">Calcineurin-like phosphoesterase domain-containing protein</fullName>
    </recommendedName>
</protein>
<evidence type="ECO:0000313" key="5">
    <source>
        <dbReference type="Proteomes" id="UP000053881"/>
    </source>
</evidence>
<dbReference type="GO" id="GO:0016787">
    <property type="term" value="F:hydrolase activity"/>
    <property type="evidence" value="ECO:0007669"/>
    <property type="project" value="UniProtKB-KW"/>
</dbReference>
<evidence type="ECO:0000259" key="2">
    <source>
        <dbReference type="Pfam" id="PF00149"/>
    </source>
</evidence>
<dbReference type="Proteomes" id="UP000053881">
    <property type="component" value="Unassembled WGS sequence"/>
</dbReference>
<dbReference type="EMBL" id="LDJR01000003">
    <property type="protein sequence ID" value="OAK75877.1"/>
    <property type="molecule type" value="Genomic_DNA"/>
</dbReference>
<dbReference type="Pfam" id="PF00149">
    <property type="entry name" value="Metallophos"/>
    <property type="match status" value="1"/>
</dbReference>
<dbReference type="InterPro" id="IPR050535">
    <property type="entry name" value="DNA_Repair-Maintenance_Comp"/>
</dbReference>
<sequence>MEHIFVVRRIQLKKEIRFIHTADLHLDSPFLGLKDVPTNLFKRIQNSTFQAFETLIDEAIERQVDFFVIVGDLFDGEDRSIKAQAKLRQQMVKLEQAGIEVFISHGNHDHLSGTWLNLDMPSNVQIFPEEVTCIPITTKTGLKVHLYGFSYPTRHVTERMVSKYIKEGEADFHIGLLHGHCESSRSEHQPYAPFSIQELLQTQMNYWALGHIHKSQIMHEDPHIVYPGNPQGRHKNEKGKKIGYEVVINVEGQTTLQPIPTSVIQWESLELHCTEEMTFTDLYTKCETAMETSLDQKKISILLEINFKDAGYLSAAIKQKLENGEFLEMLQEGTDIGDIFIWPYKINIEENKSEAILLEDPTFWKLMTQTISGYRDDEIDETLSTLYTHVYASRYLSPLTDVMKAELLVEAQELIGERLVGRKEGGKR</sequence>